<proteinExistence type="predicted"/>
<evidence type="ECO:0000313" key="6">
    <source>
        <dbReference type="Proteomes" id="UP000267921"/>
    </source>
</evidence>
<evidence type="ECO:0000313" key="2">
    <source>
        <dbReference type="EMBL" id="RNI07709.1"/>
    </source>
</evidence>
<accession>A0A1L3Q3J7</accession>
<evidence type="ECO:0000313" key="3">
    <source>
        <dbReference type="EMBL" id="SDW97039.1"/>
    </source>
</evidence>
<evidence type="ECO:0000313" key="4">
    <source>
        <dbReference type="Proteomes" id="UP000186879"/>
    </source>
</evidence>
<reference evidence="3 5" key="2">
    <citation type="submission" date="2016-10" db="EMBL/GenBank/DDBJ databases">
        <authorList>
            <person name="de Groot N.N."/>
        </authorList>
    </citation>
    <scope>NUCLEOTIDE SEQUENCE [LARGE SCALE GENOMIC DNA]</scope>
    <source>
        <strain evidence="3 5">Z-7982</strain>
    </source>
</reference>
<dbReference type="KEGG" id="mhaz:BHR79_07965"/>
<evidence type="ECO:0000313" key="5">
    <source>
        <dbReference type="Proteomes" id="UP000198669"/>
    </source>
</evidence>
<dbReference type="InterPro" id="IPR011011">
    <property type="entry name" value="Znf_FYVE_PHD"/>
</dbReference>
<reference evidence="2 6" key="3">
    <citation type="submission" date="2018-10" db="EMBL/GenBank/DDBJ databases">
        <title>Cultivation of a novel Methanohalophilus strain from Kebrit Deep of the Red Sea and a genomic comparison of members of the genus Methanohalophilus.</title>
        <authorList>
            <person name="Guan Y."/>
            <person name="Ngugi D.K."/>
            <person name="Stingl U."/>
        </authorList>
    </citation>
    <scope>NUCLEOTIDE SEQUENCE [LARGE SCALE GENOMIC DNA]</scope>
    <source>
        <strain evidence="2 6">DSM 3094</strain>
    </source>
</reference>
<keyword evidence="4" id="KW-1185">Reference proteome</keyword>
<dbReference type="Proteomes" id="UP000198669">
    <property type="component" value="Unassembled WGS sequence"/>
</dbReference>
<dbReference type="GeneID" id="30583695"/>
<dbReference type="AlphaFoldDB" id="A0A1L3Q3J7"/>
<sequence>MEVEETYVFEVDAEVDEYGNVLMMCPECHSDLHVPFINIIDDFYTLEENMVCPLCQKTINRVLHPDEDY</sequence>
<dbReference type="EMBL" id="FNMU01000007">
    <property type="protein sequence ID" value="SDW97039.1"/>
    <property type="molecule type" value="Genomic_DNA"/>
</dbReference>
<protein>
    <submittedName>
        <fullName evidence="1">Uncharacterized protein</fullName>
    </submittedName>
</protein>
<dbReference type="EMBL" id="CP017921">
    <property type="protein sequence ID" value="APH39420.1"/>
    <property type="molecule type" value="Genomic_DNA"/>
</dbReference>
<organism evidence="1 4">
    <name type="scientific">Methanohalophilus halophilus</name>
    <dbReference type="NCBI Taxonomy" id="2177"/>
    <lineage>
        <taxon>Archaea</taxon>
        <taxon>Methanobacteriati</taxon>
        <taxon>Methanobacteriota</taxon>
        <taxon>Stenosarchaea group</taxon>
        <taxon>Methanomicrobia</taxon>
        <taxon>Methanosarcinales</taxon>
        <taxon>Methanosarcinaceae</taxon>
        <taxon>Methanohalophilus</taxon>
    </lineage>
</organism>
<name>A0A1L3Q3J7_9EURY</name>
<reference evidence="1 4" key="1">
    <citation type="submission" date="2016-10" db="EMBL/GenBank/DDBJ databases">
        <title>Methanohalophilus halophilus.</title>
        <authorList>
            <person name="L'haridon S."/>
        </authorList>
    </citation>
    <scope>NUCLEOTIDE SEQUENCE [LARGE SCALE GENOMIC DNA]</scope>
    <source>
        <strain evidence="1 4">Z-7982</strain>
    </source>
</reference>
<dbReference type="STRING" id="2177.BHR79_07965"/>
<dbReference type="Proteomes" id="UP000267921">
    <property type="component" value="Unassembled WGS sequence"/>
</dbReference>
<evidence type="ECO:0000313" key="1">
    <source>
        <dbReference type="EMBL" id="APH39420.1"/>
    </source>
</evidence>
<dbReference type="RefSeq" id="WP_072561846.1">
    <property type="nucleotide sequence ID" value="NZ_CP017921.1"/>
</dbReference>
<dbReference type="OrthoDB" id="125331at2157"/>
<dbReference type="Proteomes" id="UP000186879">
    <property type="component" value="Chromosome"/>
</dbReference>
<dbReference type="EMBL" id="RJJG01000007">
    <property type="protein sequence ID" value="RNI07709.1"/>
    <property type="molecule type" value="Genomic_DNA"/>
</dbReference>
<gene>
    <name evidence="1" type="ORF">BHR79_07965</name>
    <name evidence="2" type="ORF">EFE40_09175</name>
    <name evidence="3" type="ORF">SAMN04515625_1973</name>
</gene>
<dbReference type="SUPFAM" id="SSF57903">
    <property type="entry name" value="FYVE/PHD zinc finger"/>
    <property type="match status" value="1"/>
</dbReference>